<accession>A0ABU2FPV7</accession>
<evidence type="ECO:0000313" key="4">
    <source>
        <dbReference type="Proteomes" id="UP001268864"/>
    </source>
</evidence>
<name>A0ABU2FPV7_9EURY</name>
<feature type="compositionally biased region" description="Low complexity" evidence="1">
    <location>
        <begin position="119"/>
        <end position="140"/>
    </location>
</feature>
<proteinExistence type="predicted"/>
<evidence type="ECO:0000256" key="1">
    <source>
        <dbReference type="SAM" id="MobiDB-lite"/>
    </source>
</evidence>
<feature type="region of interest" description="Disordered" evidence="1">
    <location>
        <begin position="90"/>
        <end position="180"/>
    </location>
</feature>
<keyword evidence="4" id="KW-1185">Reference proteome</keyword>
<dbReference type="InterPro" id="IPR058393">
    <property type="entry name" value="DUF8080"/>
</dbReference>
<dbReference type="EMBL" id="JAMQOS010000003">
    <property type="protein sequence ID" value="MDS0282793.1"/>
    <property type="molecule type" value="Genomic_DNA"/>
</dbReference>
<feature type="compositionally biased region" description="Basic and acidic residues" evidence="1">
    <location>
        <begin position="96"/>
        <end position="111"/>
    </location>
</feature>
<dbReference type="Pfam" id="PF25256">
    <property type="entry name" value="DUF7857"/>
    <property type="match status" value="1"/>
</dbReference>
<dbReference type="Proteomes" id="UP001268864">
    <property type="component" value="Unassembled WGS sequence"/>
</dbReference>
<organism evidence="3 4">
    <name type="scientific">Haloarcula onubensis</name>
    <dbReference type="NCBI Taxonomy" id="2950539"/>
    <lineage>
        <taxon>Archaea</taxon>
        <taxon>Methanobacteriati</taxon>
        <taxon>Methanobacteriota</taxon>
        <taxon>Stenosarchaea group</taxon>
        <taxon>Halobacteria</taxon>
        <taxon>Halobacteriales</taxon>
        <taxon>Haloarculaceae</taxon>
        <taxon>Haloarcula</taxon>
    </lineage>
</organism>
<dbReference type="RefSeq" id="WP_310900619.1">
    <property type="nucleotide sequence ID" value="NZ_JAMQOS010000003.1"/>
</dbReference>
<evidence type="ECO:0000313" key="3">
    <source>
        <dbReference type="EMBL" id="MDS0282793.1"/>
    </source>
</evidence>
<protein>
    <recommendedName>
        <fullName evidence="2">DUF8080 domain-containing protein</fullName>
    </recommendedName>
</protein>
<dbReference type="InterPro" id="IPR057179">
    <property type="entry name" value="DUF7857"/>
</dbReference>
<feature type="domain" description="DUF8080" evidence="2">
    <location>
        <begin position="176"/>
        <end position="247"/>
    </location>
</feature>
<dbReference type="Pfam" id="PF26296">
    <property type="entry name" value="DUF8080"/>
    <property type="match status" value="1"/>
</dbReference>
<gene>
    <name evidence="3" type="ORF">NDI86_11715</name>
</gene>
<evidence type="ECO:0000259" key="2">
    <source>
        <dbReference type="Pfam" id="PF26296"/>
    </source>
</evidence>
<comment type="caution">
    <text evidence="3">The sequence shown here is derived from an EMBL/GenBank/DDBJ whole genome shotgun (WGS) entry which is preliminary data.</text>
</comment>
<reference evidence="3 4" key="1">
    <citation type="submission" date="2022-06" db="EMBL/GenBank/DDBJ databases">
        <title>Halomicroarcula sp. a new haloarchaeum isolate from saline soil.</title>
        <authorList>
            <person name="Strakova D."/>
            <person name="Galisteo C."/>
            <person name="Sanchez-Porro C."/>
            <person name="Ventosa A."/>
        </authorList>
    </citation>
    <scope>NUCLEOTIDE SEQUENCE [LARGE SCALE GENOMIC DNA]</scope>
    <source>
        <strain evidence="3 4">S3CR25-11</strain>
    </source>
</reference>
<feature type="compositionally biased region" description="Low complexity" evidence="1">
    <location>
        <begin position="151"/>
        <end position="162"/>
    </location>
</feature>
<sequence>MVTFDCSASHHDGVTLVTVRLRDIDVPTRVTVRNCLDGPVWPPRSEGLPEAGWTATGFSGVVAPGSHALGYATPARPEGTPAELADAVAVPEADPVGERTDRPADVVRKLGDPSPPGDAVPAAESAVSPPAQTTADTAAASPLSEDGRGSGPAPSSADAEPAPRGPDAEADQTRLPPELGPWLAEMERRADVAEALAGAETVPEATDAVRAAGGLAAVRTLSAAGDERQLRRLARRARRLADRRAAATIPVETLSTLA</sequence>